<name>A0A0A9CXI1_ARUDO</name>
<evidence type="ECO:0000313" key="1">
    <source>
        <dbReference type="EMBL" id="JAD76192.1"/>
    </source>
</evidence>
<dbReference type="EMBL" id="GBRH01221703">
    <property type="protein sequence ID" value="JAD76192.1"/>
    <property type="molecule type" value="Transcribed_RNA"/>
</dbReference>
<organism evidence="1">
    <name type="scientific">Arundo donax</name>
    <name type="common">Giant reed</name>
    <name type="synonym">Donax arundinaceus</name>
    <dbReference type="NCBI Taxonomy" id="35708"/>
    <lineage>
        <taxon>Eukaryota</taxon>
        <taxon>Viridiplantae</taxon>
        <taxon>Streptophyta</taxon>
        <taxon>Embryophyta</taxon>
        <taxon>Tracheophyta</taxon>
        <taxon>Spermatophyta</taxon>
        <taxon>Magnoliopsida</taxon>
        <taxon>Liliopsida</taxon>
        <taxon>Poales</taxon>
        <taxon>Poaceae</taxon>
        <taxon>PACMAD clade</taxon>
        <taxon>Arundinoideae</taxon>
        <taxon>Arundineae</taxon>
        <taxon>Arundo</taxon>
    </lineage>
</organism>
<proteinExistence type="predicted"/>
<protein>
    <submittedName>
        <fullName evidence="1">ATM</fullName>
    </submittedName>
</protein>
<dbReference type="AlphaFoldDB" id="A0A0A9CXI1"/>
<accession>A0A0A9CXI1</accession>
<sequence>MQTSSSFRSEGCKKLPRLPLALAVTESTSPESIASRSISATLLLESTIGFRSSELTRDIGNTLPAFSPSKLFIKLESREKS</sequence>
<reference evidence="1" key="2">
    <citation type="journal article" date="2015" name="Data Brief">
        <title>Shoot transcriptome of the giant reed, Arundo donax.</title>
        <authorList>
            <person name="Barrero R.A."/>
            <person name="Guerrero F.D."/>
            <person name="Moolhuijzen P."/>
            <person name="Goolsby J.A."/>
            <person name="Tidwell J."/>
            <person name="Bellgard S.E."/>
            <person name="Bellgard M.I."/>
        </authorList>
    </citation>
    <scope>NUCLEOTIDE SEQUENCE</scope>
    <source>
        <tissue evidence="1">Shoot tissue taken approximately 20 cm above the soil surface</tissue>
    </source>
</reference>
<reference evidence="1" key="1">
    <citation type="submission" date="2014-09" db="EMBL/GenBank/DDBJ databases">
        <authorList>
            <person name="Magalhaes I.L.F."/>
            <person name="Oliveira U."/>
            <person name="Santos F.R."/>
            <person name="Vidigal T.H.D.A."/>
            <person name="Brescovit A.D."/>
            <person name="Santos A.J."/>
        </authorList>
    </citation>
    <scope>NUCLEOTIDE SEQUENCE</scope>
    <source>
        <tissue evidence="1">Shoot tissue taken approximately 20 cm above the soil surface</tissue>
    </source>
</reference>